<evidence type="ECO:0000313" key="1">
    <source>
        <dbReference type="EMBL" id="JAH56730.1"/>
    </source>
</evidence>
<proteinExistence type="predicted"/>
<dbReference type="AlphaFoldDB" id="A0A0E9TV08"/>
<reference evidence="1" key="2">
    <citation type="journal article" date="2015" name="Fish Shellfish Immunol.">
        <title>Early steps in the European eel (Anguilla anguilla)-Vibrio vulnificus interaction in the gills: Role of the RtxA13 toxin.</title>
        <authorList>
            <person name="Callol A."/>
            <person name="Pajuelo D."/>
            <person name="Ebbesson L."/>
            <person name="Teles M."/>
            <person name="MacKenzie S."/>
            <person name="Amaro C."/>
        </authorList>
    </citation>
    <scope>NUCLEOTIDE SEQUENCE</scope>
</reference>
<accession>A0A0E9TV08</accession>
<sequence>MVLCIANVYSENRQFYLFILICLTRRSH</sequence>
<reference evidence="1" key="1">
    <citation type="submission" date="2014-11" db="EMBL/GenBank/DDBJ databases">
        <authorList>
            <person name="Amaro Gonzalez C."/>
        </authorList>
    </citation>
    <scope>NUCLEOTIDE SEQUENCE</scope>
</reference>
<dbReference type="EMBL" id="GBXM01051847">
    <property type="protein sequence ID" value="JAH56730.1"/>
    <property type="molecule type" value="Transcribed_RNA"/>
</dbReference>
<protein>
    <submittedName>
        <fullName evidence="1">Uncharacterized protein</fullName>
    </submittedName>
</protein>
<organism evidence="1">
    <name type="scientific">Anguilla anguilla</name>
    <name type="common">European freshwater eel</name>
    <name type="synonym">Muraena anguilla</name>
    <dbReference type="NCBI Taxonomy" id="7936"/>
    <lineage>
        <taxon>Eukaryota</taxon>
        <taxon>Metazoa</taxon>
        <taxon>Chordata</taxon>
        <taxon>Craniata</taxon>
        <taxon>Vertebrata</taxon>
        <taxon>Euteleostomi</taxon>
        <taxon>Actinopterygii</taxon>
        <taxon>Neopterygii</taxon>
        <taxon>Teleostei</taxon>
        <taxon>Anguilliformes</taxon>
        <taxon>Anguillidae</taxon>
        <taxon>Anguilla</taxon>
    </lineage>
</organism>
<name>A0A0E9TV08_ANGAN</name>